<dbReference type="AlphaFoldDB" id="A0A9P5NR68"/>
<dbReference type="EMBL" id="JADNYJ010000021">
    <property type="protein sequence ID" value="KAF8905797.1"/>
    <property type="molecule type" value="Genomic_DNA"/>
</dbReference>
<proteinExistence type="predicted"/>
<evidence type="ECO:0008006" key="3">
    <source>
        <dbReference type="Google" id="ProtNLM"/>
    </source>
</evidence>
<reference evidence="1" key="1">
    <citation type="submission" date="2020-11" db="EMBL/GenBank/DDBJ databases">
        <authorList>
            <consortium name="DOE Joint Genome Institute"/>
            <person name="Ahrendt S."/>
            <person name="Riley R."/>
            <person name="Andreopoulos W."/>
            <person name="LaButti K."/>
            <person name="Pangilinan J."/>
            <person name="Ruiz-duenas F.J."/>
            <person name="Barrasa J.M."/>
            <person name="Sanchez-Garcia M."/>
            <person name="Camarero S."/>
            <person name="Miyauchi S."/>
            <person name="Serrano A."/>
            <person name="Linde D."/>
            <person name="Babiker R."/>
            <person name="Drula E."/>
            <person name="Ayuso-Fernandez I."/>
            <person name="Pacheco R."/>
            <person name="Padilla G."/>
            <person name="Ferreira P."/>
            <person name="Barriuso J."/>
            <person name="Kellner H."/>
            <person name="Castanera R."/>
            <person name="Alfaro M."/>
            <person name="Ramirez L."/>
            <person name="Pisabarro A.G."/>
            <person name="Kuo A."/>
            <person name="Tritt A."/>
            <person name="Lipzen A."/>
            <person name="He G."/>
            <person name="Yan M."/>
            <person name="Ng V."/>
            <person name="Cullen D."/>
            <person name="Martin F."/>
            <person name="Rosso M.-N."/>
            <person name="Henrissat B."/>
            <person name="Hibbett D."/>
            <person name="Martinez A.T."/>
            <person name="Grigoriev I.V."/>
        </authorList>
    </citation>
    <scope>NUCLEOTIDE SEQUENCE</scope>
    <source>
        <strain evidence="1">AH 44721</strain>
    </source>
</reference>
<evidence type="ECO:0000313" key="1">
    <source>
        <dbReference type="EMBL" id="KAF8905797.1"/>
    </source>
</evidence>
<accession>A0A9P5NR68</accession>
<protein>
    <recommendedName>
        <fullName evidence="3">AB hydrolase-1 domain-containing protein</fullName>
    </recommendedName>
</protein>
<dbReference type="InterPro" id="IPR029058">
    <property type="entry name" value="AB_hydrolase_fold"/>
</dbReference>
<comment type="caution">
    <text evidence="1">The sequence shown here is derived from an EMBL/GenBank/DDBJ whole genome shotgun (WGS) entry which is preliminary data.</text>
</comment>
<sequence>MSLSRITLILSVTLSAILSGTLLFHNYLPYGSLSLLSWHTFVATPAAKPFSWETLAPSKSLEWQICYYPDRECARLIVLGVPHLVPRSSKTDVERALWEQGLKGLGVVNNSREGIAHNTARDMLSIVEVFGRNKIQYWGFSYGSILRATFAAMFPDKVERLVIDGVVDAENYYSSPLDNNLQGTDVVLESFFTGCAKAGPSRCAFWAPTAEDIRKNLDASYDLIRSKPVPVLTGSGYGMVDYSSLRGAVFAALYSPYSMFQTLATGLAMLGYIGDRSIIFNMVNAPPYTCSCNPSEPSYNNLRDDILGDLESSQDYFERLSNTSNWADICAGVRLSCTGWPEFPKDHF</sequence>
<evidence type="ECO:0000313" key="2">
    <source>
        <dbReference type="Proteomes" id="UP000724874"/>
    </source>
</evidence>
<keyword evidence="2" id="KW-1185">Reference proteome</keyword>
<dbReference type="SUPFAM" id="SSF53474">
    <property type="entry name" value="alpha/beta-Hydrolases"/>
    <property type="match status" value="1"/>
</dbReference>
<dbReference type="Proteomes" id="UP000724874">
    <property type="component" value="Unassembled WGS sequence"/>
</dbReference>
<name>A0A9P5NR68_GYMJU</name>
<dbReference type="OrthoDB" id="425534at2759"/>
<organism evidence="1 2">
    <name type="scientific">Gymnopilus junonius</name>
    <name type="common">Spectacular rustgill mushroom</name>
    <name type="synonym">Gymnopilus spectabilis subsp. junonius</name>
    <dbReference type="NCBI Taxonomy" id="109634"/>
    <lineage>
        <taxon>Eukaryota</taxon>
        <taxon>Fungi</taxon>
        <taxon>Dikarya</taxon>
        <taxon>Basidiomycota</taxon>
        <taxon>Agaricomycotina</taxon>
        <taxon>Agaricomycetes</taxon>
        <taxon>Agaricomycetidae</taxon>
        <taxon>Agaricales</taxon>
        <taxon>Agaricineae</taxon>
        <taxon>Hymenogastraceae</taxon>
        <taxon>Gymnopilus</taxon>
    </lineage>
</organism>
<gene>
    <name evidence="1" type="ORF">CPB84DRAFT_1844791</name>
</gene>
<dbReference type="Gene3D" id="3.40.50.1820">
    <property type="entry name" value="alpha/beta hydrolase"/>
    <property type="match status" value="1"/>
</dbReference>